<dbReference type="GO" id="GO:0098552">
    <property type="term" value="C:side of membrane"/>
    <property type="evidence" value="ECO:0007669"/>
    <property type="project" value="UniProtKB-KW"/>
</dbReference>
<dbReference type="GO" id="GO:0030548">
    <property type="term" value="F:acetylcholine receptor regulator activity"/>
    <property type="evidence" value="ECO:0007669"/>
    <property type="project" value="InterPro"/>
</dbReference>
<keyword evidence="4" id="KW-0732">Signal</keyword>
<keyword evidence="5 9" id="KW-0472">Membrane</keyword>
<evidence type="ECO:0000256" key="5">
    <source>
        <dbReference type="ARBA" id="ARBA00023136"/>
    </source>
</evidence>
<dbReference type="CDD" id="cd23626">
    <property type="entry name" value="TFP_LU_ECD_LYPD6B"/>
    <property type="match status" value="1"/>
</dbReference>
<organism evidence="10 11">
    <name type="scientific">Merluccius polli</name>
    <name type="common">Benguela hake</name>
    <name type="synonym">Merluccius cadenati</name>
    <dbReference type="NCBI Taxonomy" id="89951"/>
    <lineage>
        <taxon>Eukaryota</taxon>
        <taxon>Metazoa</taxon>
        <taxon>Chordata</taxon>
        <taxon>Craniata</taxon>
        <taxon>Vertebrata</taxon>
        <taxon>Euteleostomi</taxon>
        <taxon>Actinopterygii</taxon>
        <taxon>Neopterygii</taxon>
        <taxon>Teleostei</taxon>
        <taxon>Neoteleostei</taxon>
        <taxon>Acanthomorphata</taxon>
        <taxon>Zeiogadaria</taxon>
        <taxon>Gadariae</taxon>
        <taxon>Gadiformes</taxon>
        <taxon>Gadoidei</taxon>
        <taxon>Merlucciidae</taxon>
        <taxon>Merluccius</taxon>
    </lineage>
</organism>
<evidence type="ECO:0000256" key="9">
    <source>
        <dbReference type="SAM" id="Phobius"/>
    </source>
</evidence>
<keyword evidence="9" id="KW-1133">Transmembrane helix</keyword>
<evidence type="ECO:0000313" key="11">
    <source>
        <dbReference type="Proteomes" id="UP001174136"/>
    </source>
</evidence>
<feature type="transmembrane region" description="Helical" evidence="9">
    <location>
        <begin position="29"/>
        <end position="50"/>
    </location>
</feature>
<dbReference type="GO" id="GO:0005886">
    <property type="term" value="C:plasma membrane"/>
    <property type="evidence" value="ECO:0007669"/>
    <property type="project" value="UniProtKB-SubCell"/>
</dbReference>
<comment type="subcellular location">
    <subcellularLocation>
        <location evidence="1">Cell membrane</location>
        <topology evidence="1">Lipid-anchor</topology>
        <topology evidence="1">GPI-anchor</topology>
    </subcellularLocation>
</comment>
<dbReference type="PANTHER" id="PTHR31171">
    <property type="entry name" value="LY6/PLAUR DOMAIN-CONTAINING PROTEIN 6"/>
    <property type="match status" value="1"/>
</dbReference>
<evidence type="ECO:0000256" key="2">
    <source>
        <dbReference type="ARBA" id="ARBA00022475"/>
    </source>
</evidence>
<dbReference type="PANTHER" id="PTHR31171:SF3">
    <property type="entry name" value="LY6_PLAUR DOMAIN-CONTAINING PROTEIN 6B"/>
    <property type="match status" value="1"/>
</dbReference>
<sequence>MHADRQILFPVKSDFIGVGMSLRSTALPMALQAITAFHILALVVICSAVVKSNRVNSYNIKPPVQATPFPKSFKCFTCERAQDNHNCNIWAEDKWCPENTQFCMSVHHFHSHHGKTKFVTKRCAVQEECRLSGCRHHKETGHTECVSCCEGMICNDEVPTNHTNAVFAVRRIPLGSAPCQTTRPWKAVVLTLGLCGWFIL</sequence>
<keyword evidence="11" id="KW-1185">Reference proteome</keyword>
<evidence type="ECO:0000256" key="4">
    <source>
        <dbReference type="ARBA" id="ARBA00022729"/>
    </source>
</evidence>
<accession>A0AA47MXY7</accession>
<keyword evidence="2" id="KW-1003">Cell membrane</keyword>
<keyword evidence="8" id="KW-0449">Lipoprotein</keyword>
<proteinExistence type="predicted"/>
<dbReference type="EMBL" id="JAOPHQ010002001">
    <property type="protein sequence ID" value="KAK0148733.1"/>
    <property type="molecule type" value="Genomic_DNA"/>
</dbReference>
<dbReference type="SUPFAM" id="SSF57302">
    <property type="entry name" value="Snake toxin-like"/>
    <property type="match status" value="1"/>
</dbReference>
<dbReference type="InterPro" id="IPR045860">
    <property type="entry name" value="Snake_toxin-like_sf"/>
</dbReference>
<reference evidence="10" key="1">
    <citation type="journal article" date="2023" name="Front. Mar. Sci.">
        <title>A new Merluccius polli reference genome to investigate the effects of global change in West African waters.</title>
        <authorList>
            <person name="Mateo J.L."/>
            <person name="Blanco-Fernandez C."/>
            <person name="Garcia-Vazquez E."/>
            <person name="Machado-Schiaffino G."/>
        </authorList>
    </citation>
    <scope>NUCLEOTIDE SEQUENCE</scope>
    <source>
        <strain evidence="10">C29</strain>
        <tissue evidence="10">Fin</tissue>
    </source>
</reference>
<keyword evidence="6" id="KW-1015">Disulfide bond</keyword>
<dbReference type="Pfam" id="PF16975">
    <property type="entry name" value="UPAR_LY6_2"/>
    <property type="match status" value="1"/>
</dbReference>
<dbReference type="InterPro" id="IPR039457">
    <property type="entry name" value="LYPD6-like"/>
</dbReference>
<keyword evidence="3" id="KW-0336">GPI-anchor</keyword>
<dbReference type="Proteomes" id="UP001174136">
    <property type="component" value="Unassembled WGS sequence"/>
</dbReference>
<name>A0AA47MXY7_MERPO</name>
<evidence type="ECO:0000256" key="1">
    <source>
        <dbReference type="ARBA" id="ARBA00004609"/>
    </source>
</evidence>
<evidence type="ECO:0000256" key="8">
    <source>
        <dbReference type="ARBA" id="ARBA00023288"/>
    </source>
</evidence>
<evidence type="ECO:0000256" key="7">
    <source>
        <dbReference type="ARBA" id="ARBA00023180"/>
    </source>
</evidence>
<evidence type="ECO:0000256" key="3">
    <source>
        <dbReference type="ARBA" id="ARBA00022622"/>
    </source>
</evidence>
<gene>
    <name evidence="10" type="primary">Lypd6b</name>
    <name evidence="10" type="ORF">N1851_010932</name>
</gene>
<dbReference type="AlphaFoldDB" id="A0AA47MXY7"/>
<evidence type="ECO:0000256" key="6">
    <source>
        <dbReference type="ARBA" id="ARBA00023157"/>
    </source>
</evidence>
<keyword evidence="9" id="KW-0812">Transmembrane</keyword>
<dbReference type="Gene3D" id="2.10.60.10">
    <property type="entry name" value="CD59"/>
    <property type="match status" value="1"/>
</dbReference>
<evidence type="ECO:0000313" key="10">
    <source>
        <dbReference type="EMBL" id="KAK0148733.1"/>
    </source>
</evidence>
<comment type="caution">
    <text evidence="10">The sequence shown here is derived from an EMBL/GenBank/DDBJ whole genome shotgun (WGS) entry which is preliminary data.</text>
</comment>
<protein>
    <submittedName>
        <fullName evidence="10">Ly6/PLAUR domain-containing protein 6B</fullName>
    </submittedName>
</protein>
<keyword evidence="7" id="KW-0325">Glycoprotein</keyword>